<sequence>MLTDTKSESFELIRKMESHLKTLSESREEDKKRIADLERELNNSIQEIDYLQDQLNMRSSDQNFPSEQMRSYQFADTENISESERSLLMQEIEDKEVEIRYSASHVEKLEESISSMALEYQCEIETMKLELFSFEKILFETKKLLEETTLENTGMNELIRDLQLQNQDANKVIERLEKENKDLKEELERSDMHIKSFLTKLEEQFHEWLGNNDSQSLSKLEKDTSSTFGNFLGPLFTKLAIPMASSDADLRNKMAEMSRQIDDYECLVMQLKEEVKDERLKAKEEAEDLAQEMAELRYHLTDMLDKECKRRASIEQISLQRITELEAQVFESLSFLFPNKFRYF</sequence>
<dbReference type="AlphaFoldDB" id="A0A022QL05"/>
<feature type="coiled-coil region" evidence="1">
    <location>
        <begin position="247"/>
        <end position="299"/>
    </location>
</feature>
<dbReference type="PANTHER" id="PTHR36390:SF1">
    <property type="entry name" value="MYOSIN HEAVY CHAIN-LIKE PROTEIN"/>
    <property type="match status" value="1"/>
</dbReference>
<keyword evidence="3" id="KW-1185">Reference proteome</keyword>
<dbReference type="EMBL" id="KI631237">
    <property type="protein sequence ID" value="EYU29392.1"/>
    <property type="molecule type" value="Genomic_DNA"/>
</dbReference>
<reference evidence="2 3" key="1">
    <citation type="journal article" date="2013" name="Proc. Natl. Acad. Sci. U.S.A.">
        <title>Fine-scale variation in meiotic recombination in Mimulus inferred from population shotgun sequencing.</title>
        <authorList>
            <person name="Hellsten U."/>
            <person name="Wright K.M."/>
            <person name="Jenkins J."/>
            <person name="Shu S."/>
            <person name="Yuan Y."/>
            <person name="Wessler S.R."/>
            <person name="Schmutz J."/>
            <person name="Willis J.H."/>
            <person name="Rokhsar D.S."/>
        </authorList>
    </citation>
    <scope>NUCLEOTIDE SEQUENCE [LARGE SCALE GENOMIC DNA]</scope>
    <source>
        <strain evidence="3">cv. DUN x IM62</strain>
    </source>
</reference>
<evidence type="ECO:0000313" key="2">
    <source>
        <dbReference type="EMBL" id="EYU29392.1"/>
    </source>
</evidence>
<organism evidence="2 3">
    <name type="scientific">Erythranthe guttata</name>
    <name type="common">Yellow monkey flower</name>
    <name type="synonym">Mimulus guttatus</name>
    <dbReference type="NCBI Taxonomy" id="4155"/>
    <lineage>
        <taxon>Eukaryota</taxon>
        <taxon>Viridiplantae</taxon>
        <taxon>Streptophyta</taxon>
        <taxon>Embryophyta</taxon>
        <taxon>Tracheophyta</taxon>
        <taxon>Spermatophyta</taxon>
        <taxon>Magnoliopsida</taxon>
        <taxon>eudicotyledons</taxon>
        <taxon>Gunneridae</taxon>
        <taxon>Pentapetalae</taxon>
        <taxon>asterids</taxon>
        <taxon>lamiids</taxon>
        <taxon>Lamiales</taxon>
        <taxon>Phrymaceae</taxon>
        <taxon>Erythranthe</taxon>
    </lineage>
</organism>
<keyword evidence="1" id="KW-0175">Coiled coil</keyword>
<dbReference type="PANTHER" id="PTHR36390">
    <property type="entry name" value="MYOSIN HEAVY CHAIN-LIKE PROTEIN"/>
    <property type="match status" value="1"/>
</dbReference>
<name>A0A022QL05_ERYGU</name>
<accession>A0A022QL05</accession>
<gene>
    <name evidence="2" type="ORF">MIMGU_mgv1a026195mg</name>
</gene>
<evidence type="ECO:0000313" key="3">
    <source>
        <dbReference type="Proteomes" id="UP000030748"/>
    </source>
</evidence>
<evidence type="ECO:0000256" key="1">
    <source>
        <dbReference type="SAM" id="Coils"/>
    </source>
</evidence>
<feature type="coiled-coil region" evidence="1">
    <location>
        <begin position="13"/>
        <end position="54"/>
    </location>
</feature>
<dbReference type="eggNOG" id="ENOG502QSXR">
    <property type="taxonomic scope" value="Eukaryota"/>
</dbReference>
<feature type="coiled-coil region" evidence="1">
    <location>
        <begin position="145"/>
        <end position="193"/>
    </location>
</feature>
<proteinExistence type="predicted"/>
<dbReference type="Proteomes" id="UP000030748">
    <property type="component" value="Unassembled WGS sequence"/>
</dbReference>
<dbReference type="STRING" id="4155.A0A022QL05"/>
<protein>
    <submittedName>
        <fullName evidence="2">Uncharacterized protein</fullName>
    </submittedName>
</protein>